<dbReference type="EMBL" id="JACBZA010000001">
    <property type="protein sequence ID" value="NYH82958.1"/>
    <property type="molecule type" value="Genomic_DNA"/>
</dbReference>
<dbReference type="SUPFAM" id="SSF56112">
    <property type="entry name" value="Protein kinase-like (PK-like)"/>
    <property type="match status" value="1"/>
</dbReference>
<dbReference type="InterPro" id="IPR011009">
    <property type="entry name" value="Kinase-like_dom_sf"/>
</dbReference>
<evidence type="ECO:0000313" key="6">
    <source>
        <dbReference type="Proteomes" id="UP000533017"/>
    </source>
</evidence>
<feature type="region of interest" description="Disordered" evidence="1">
    <location>
        <begin position="1"/>
        <end position="23"/>
    </location>
</feature>
<dbReference type="OrthoDB" id="3383851at2"/>
<evidence type="ECO:0000256" key="1">
    <source>
        <dbReference type="SAM" id="MobiDB-lite"/>
    </source>
</evidence>
<dbReference type="EMBL" id="FOOI01000007">
    <property type="protein sequence ID" value="SFG60714.1"/>
    <property type="molecule type" value="Genomic_DNA"/>
</dbReference>
<dbReference type="Pfam" id="PF01636">
    <property type="entry name" value="APH"/>
    <property type="match status" value="1"/>
</dbReference>
<dbReference type="GO" id="GO:0016301">
    <property type="term" value="F:kinase activity"/>
    <property type="evidence" value="ECO:0007669"/>
    <property type="project" value="UniProtKB-KW"/>
</dbReference>
<reference evidence="4 5" key="1">
    <citation type="submission" date="2016-10" db="EMBL/GenBank/DDBJ databases">
        <authorList>
            <person name="de Groot N.N."/>
        </authorList>
    </citation>
    <scope>NUCLEOTIDE SEQUENCE [LARGE SCALE GENOMIC DNA]</scope>
    <source>
        <strain evidence="4 5">CPCC 202808</strain>
    </source>
</reference>
<feature type="domain" description="Aminoglycoside phosphotransferase" evidence="2">
    <location>
        <begin position="44"/>
        <end position="214"/>
    </location>
</feature>
<proteinExistence type="predicted"/>
<dbReference type="InterPro" id="IPR002575">
    <property type="entry name" value="Aminoglycoside_PTrfase"/>
</dbReference>
<sequence>MSTTVSSTTPTTAAPAATSSEAVTQTHELSILGGVVHKRYRSWDRGEHLREWSALRLLHAHTVDLAPAPLAADLEASVPSLTVGELPGRPLGGALTGPELDGLEAALRILWSVPVGSMPRRRFAPREALAVARMRFAGASRPPGPLGRAVDAVREWLVDVRLPGGAAKVLGHGDPNLANYLWDGTRVRIVDFEDAGRSDVSYELASLVEHLSAKETDWDGFWPRFDVDPARFLESRRLAAALWLYTLLPGGPSVRRNPPGTPERQAERMLRLLA</sequence>
<evidence type="ECO:0000313" key="4">
    <source>
        <dbReference type="EMBL" id="SFG60714.1"/>
    </source>
</evidence>
<reference evidence="3 6" key="2">
    <citation type="submission" date="2020-07" db="EMBL/GenBank/DDBJ databases">
        <title>Sequencing the genomes of 1000 actinobacteria strains.</title>
        <authorList>
            <person name="Klenk H.-P."/>
        </authorList>
    </citation>
    <scope>NUCLEOTIDE SEQUENCE [LARGE SCALE GENOMIC DNA]</scope>
    <source>
        <strain evidence="3 6">DSM 45117</strain>
    </source>
</reference>
<evidence type="ECO:0000313" key="5">
    <source>
        <dbReference type="Proteomes" id="UP000199052"/>
    </source>
</evidence>
<keyword evidence="6" id="KW-1185">Reference proteome</keyword>
<name>A0A1I2T6T7_9ACTN</name>
<protein>
    <submittedName>
        <fullName evidence="3">Aminoglycoside phosphotransferase</fullName>
    </submittedName>
    <submittedName>
        <fullName evidence="4">Ser/Thr protein kinase RdoA involved in Cpx stress response, MazF antagonist</fullName>
    </submittedName>
</protein>
<dbReference type="RefSeq" id="WP_139238962.1">
    <property type="nucleotide sequence ID" value="NZ_FOOI01000007.1"/>
</dbReference>
<keyword evidence="4" id="KW-0808">Transferase</keyword>
<keyword evidence="4" id="KW-0418">Kinase</keyword>
<dbReference type="Proteomes" id="UP000533017">
    <property type="component" value="Unassembled WGS sequence"/>
</dbReference>
<dbReference type="STRING" id="504797.SAMN05421678_10765"/>
<dbReference type="Proteomes" id="UP000199052">
    <property type="component" value="Unassembled WGS sequence"/>
</dbReference>
<organism evidence="4 5">
    <name type="scientific">Actinopolymorpha cephalotaxi</name>
    <dbReference type="NCBI Taxonomy" id="504797"/>
    <lineage>
        <taxon>Bacteria</taxon>
        <taxon>Bacillati</taxon>
        <taxon>Actinomycetota</taxon>
        <taxon>Actinomycetes</taxon>
        <taxon>Propionibacteriales</taxon>
        <taxon>Actinopolymorphaceae</taxon>
        <taxon>Actinopolymorpha</taxon>
    </lineage>
</organism>
<accession>A0A1I2T6T7</accession>
<evidence type="ECO:0000259" key="2">
    <source>
        <dbReference type="Pfam" id="PF01636"/>
    </source>
</evidence>
<evidence type="ECO:0000313" key="3">
    <source>
        <dbReference type="EMBL" id="NYH82958.1"/>
    </source>
</evidence>
<dbReference type="AlphaFoldDB" id="A0A1I2T6T7"/>
<dbReference type="Gene3D" id="3.90.1200.10">
    <property type="match status" value="1"/>
</dbReference>
<gene>
    <name evidence="3" type="ORF">FHR37_001809</name>
    <name evidence="4" type="ORF">SAMN05421678_10765</name>
</gene>